<accession>A0A9P0SGE4</accession>
<dbReference type="GO" id="GO:0098609">
    <property type="term" value="P:cell-cell adhesion"/>
    <property type="evidence" value="ECO:0007669"/>
    <property type="project" value="TreeGrafter"/>
</dbReference>
<organism evidence="15 16">
    <name type="scientific">Pieris brassicae</name>
    <name type="common">White butterfly</name>
    <name type="synonym">Large white butterfly</name>
    <dbReference type="NCBI Taxonomy" id="7116"/>
    <lineage>
        <taxon>Eukaryota</taxon>
        <taxon>Metazoa</taxon>
        <taxon>Ecdysozoa</taxon>
        <taxon>Arthropoda</taxon>
        <taxon>Hexapoda</taxon>
        <taxon>Insecta</taxon>
        <taxon>Pterygota</taxon>
        <taxon>Neoptera</taxon>
        <taxon>Endopterygota</taxon>
        <taxon>Lepidoptera</taxon>
        <taxon>Glossata</taxon>
        <taxon>Ditrysia</taxon>
        <taxon>Papilionoidea</taxon>
        <taxon>Pieridae</taxon>
        <taxon>Pierinae</taxon>
        <taxon>Pieris</taxon>
    </lineage>
</organism>
<keyword evidence="5" id="KW-0677">Repeat</keyword>
<dbReference type="Gene3D" id="1.20.5.630">
    <property type="entry name" value="Integrin beta subunit, cytoplasmic domain"/>
    <property type="match status" value="1"/>
</dbReference>
<dbReference type="InterPro" id="IPR015812">
    <property type="entry name" value="Integrin_bsu"/>
</dbReference>
<evidence type="ECO:0000313" key="16">
    <source>
        <dbReference type="Proteomes" id="UP001152562"/>
    </source>
</evidence>
<evidence type="ECO:0000256" key="7">
    <source>
        <dbReference type="ARBA" id="ARBA00023037"/>
    </source>
</evidence>
<reference evidence="15" key="1">
    <citation type="submission" date="2022-05" db="EMBL/GenBank/DDBJ databases">
        <authorList>
            <person name="Okamura Y."/>
        </authorList>
    </citation>
    <scope>NUCLEOTIDE SEQUENCE</scope>
</reference>
<evidence type="ECO:0000256" key="8">
    <source>
        <dbReference type="ARBA" id="ARBA00023136"/>
    </source>
</evidence>
<name>A0A9P0SGE4_PIEBR</name>
<dbReference type="EMBL" id="CALOZG010000001">
    <property type="protein sequence ID" value="CAH3842340.1"/>
    <property type="molecule type" value="Genomic_DNA"/>
</dbReference>
<sequence length="435" mass="48126">MAVVWFAVLLLFTCREVFASYRDCSNIGEIRSCDECIRCGGHWCNDPYEFTRCHLDLADNWCQGMTESIPTDSNMAESGQFFDPKYAVNSVRSGREHNLAIKYRSSESDPKVEYVVNSTQGSDVFVTKTTSCSDGSCTTTLDVSPETNFCSIKGSTHEYFNVKLNIQNVSEEAVMKFHVPCACACSSKVELMAPKCNGRGSLSCGVCSCDNGWSGTFCETPVCEKKRGDVPCTDSARSDVECSGNGVCGPCDECVCFTDRLGSQYFEKDNFCADICMATNDCDDCFHNPVPGRCEFCHFPLIKQHLNQSLLEQKDEFNRNVWITCNDTLDGCHFEYVAMKANEETYYMVTKSCDPVEEKQVTGGVNVTLPIVLGIIAVVAAVAATAGYLVWKNRPPALPLNDPMYQNIGAEDCTGENPLYKPPTSSFKNPTYGKW</sequence>
<dbReference type="GO" id="GO:0016477">
    <property type="term" value="P:cell migration"/>
    <property type="evidence" value="ECO:0007669"/>
    <property type="project" value="TreeGrafter"/>
</dbReference>
<evidence type="ECO:0000256" key="12">
    <source>
        <dbReference type="SAM" id="Phobius"/>
    </source>
</evidence>
<feature type="transmembrane region" description="Helical" evidence="12">
    <location>
        <begin position="369"/>
        <end position="391"/>
    </location>
</feature>
<comment type="subcellular location">
    <subcellularLocation>
        <location evidence="1">Membrane</location>
        <topology evidence="1">Single-pass type I membrane protein</topology>
    </subcellularLocation>
</comment>
<keyword evidence="10" id="KW-0325">Glycoprotein</keyword>
<feature type="domain" description="Integrin beta epidermal growth factor-like" evidence="14">
    <location>
        <begin position="185"/>
        <end position="213"/>
    </location>
</feature>
<keyword evidence="4 12" id="KW-0812">Transmembrane</keyword>
<evidence type="ECO:0000256" key="10">
    <source>
        <dbReference type="ARBA" id="ARBA00023180"/>
    </source>
</evidence>
<dbReference type="GO" id="GO:0007229">
    <property type="term" value="P:integrin-mediated signaling pathway"/>
    <property type="evidence" value="ECO:0007669"/>
    <property type="project" value="UniProtKB-KW"/>
</dbReference>
<dbReference type="GO" id="GO:0009986">
    <property type="term" value="C:cell surface"/>
    <property type="evidence" value="ECO:0007669"/>
    <property type="project" value="TreeGrafter"/>
</dbReference>
<comment type="similarity">
    <text evidence="2">Belongs to the integrin beta chain family.</text>
</comment>
<dbReference type="PANTHER" id="PTHR10082">
    <property type="entry name" value="INTEGRIN BETA SUBUNIT"/>
    <property type="match status" value="1"/>
</dbReference>
<dbReference type="GO" id="GO:0008305">
    <property type="term" value="C:integrin complex"/>
    <property type="evidence" value="ECO:0007669"/>
    <property type="project" value="TreeGrafter"/>
</dbReference>
<feature type="chain" id="PRO_5040375444" description="Integrin beta epidermal growth factor-like domain-containing protein" evidence="13">
    <location>
        <begin position="20"/>
        <end position="435"/>
    </location>
</feature>
<keyword evidence="16" id="KW-1185">Reference proteome</keyword>
<evidence type="ECO:0000256" key="1">
    <source>
        <dbReference type="ARBA" id="ARBA00004479"/>
    </source>
</evidence>
<evidence type="ECO:0000259" key="14">
    <source>
        <dbReference type="Pfam" id="PF18372"/>
    </source>
</evidence>
<evidence type="ECO:0000256" key="5">
    <source>
        <dbReference type="ARBA" id="ARBA00022737"/>
    </source>
</evidence>
<dbReference type="PANTHER" id="PTHR10082:SF60">
    <property type="entry name" value="INTEGRIN BETA-PS"/>
    <property type="match status" value="1"/>
</dbReference>
<keyword evidence="13" id="KW-0732">Signal</keyword>
<evidence type="ECO:0000256" key="6">
    <source>
        <dbReference type="ARBA" id="ARBA00022989"/>
    </source>
</evidence>
<dbReference type="GO" id="GO:0005925">
    <property type="term" value="C:focal adhesion"/>
    <property type="evidence" value="ECO:0007669"/>
    <property type="project" value="TreeGrafter"/>
</dbReference>
<proteinExistence type="inferred from homology"/>
<dbReference type="GO" id="GO:0007160">
    <property type="term" value="P:cell-matrix adhesion"/>
    <property type="evidence" value="ECO:0007669"/>
    <property type="project" value="TreeGrafter"/>
</dbReference>
<evidence type="ECO:0000256" key="13">
    <source>
        <dbReference type="SAM" id="SignalP"/>
    </source>
</evidence>
<evidence type="ECO:0000256" key="4">
    <source>
        <dbReference type="ARBA" id="ARBA00022692"/>
    </source>
</evidence>
<dbReference type="Proteomes" id="UP001152562">
    <property type="component" value="Unassembled WGS sequence"/>
</dbReference>
<feature type="region of interest" description="Disordered" evidence="11">
    <location>
        <begin position="416"/>
        <end position="435"/>
    </location>
</feature>
<protein>
    <recommendedName>
        <fullName evidence="14">Integrin beta epidermal growth factor-like domain-containing protein</fullName>
    </recommendedName>
</protein>
<evidence type="ECO:0000256" key="2">
    <source>
        <dbReference type="ARBA" id="ARBA00007449"/>
    </source>
</evidence>
<evidence type="ECO:0000256" key="11">
    <source>
        <dbReference type="SAM" id="MobiDB-lite"/>
    </source>
</evidence>
<dbReference type="InterPro" id="IPR040622">
    <property type="entry name" value="EGF_integrin_1"/>
</dbReference>
<evidence type="ECO:0000256" key="3">
    <source>
        <dbReference type="ARBA" id="ARBA00022536"/>
    </source>
</evidence>
<dbReference type="GO" id="GO:0005178">
    <property type="term" value="F:integrin binding"/>
    <property type="evidence" value="ECO:0007669"/>
    <property type="project" value="TreeGrafter"/>
</dbReference>
<feature type="signal peptide" evidence="13">
    <location>
        <begin position="1"/>
        <end position="19"/>
    </location>
</feature>
<keyword evidence="6 12" id="KW-1133">Transmembrane helix</keyword>
<dbReference type="Gene3D" id="2.60.40.1510">
    <property type="entry name" value="ntegrin, alpha v. Chain A, domain 3"/>
    <property type="match status" value="1"/>
</dbReference>
<comment type="caution">
    <text evidence="15">The sequence shown here is derived from an EMBL/GenBank/DDBJ whole genome shotgun (WGS) entry which is preliminary data.</text>
</comment>
<dbReference type="Pfam" id="PF18372">
    <property type="entry name" value="I-EGF_1"/>
    <property type="match status" value="1"/>
</dbReference>
<evidence type="ECO:0000313" key="15">
    <source>
        <dbReference type="EMBL" id="CAH3842340.1"/>
    </source>
</evidence>
<dbReference type="GO" id="GO:0033627">
    <property type="term" value="P:cell adhesion mediated by integrin"/>
    <property type="evidence" value="ECO:0007669"/>
    <property type="project" value="TreeGrafter"/>
</dbReference>
<evidence type="ECO:0000256" key="9">
    <source>
        <dbReference type="ARBA" id="ARBA00023157"/>
    </source>
</evidence>
<keyword evidence="8 12" id="KW-0472">Membrane</keyword>
<keyword evidence="9" id="KW-1015">Disulfide bond</keyword>
<dbReference type="AlphaFoldDB" id="A0A9P0SGE4"/>
<keyword evidence="3" id="KW-0245">EGF-like domain</keyword>
<gene>
    <name evidence="15" type="ORF">PIBRA_LOCUS263</name>
</gene>
<keyword evidence="7" id="KW-0401">Integrin</keyword>